<protein>
    <submittedName>
        <fullName evidence="2">Uncharacterized protein</fullName>
    </submittedName>
</protein>
<reference evidence="2" key="1">
    <citation type="submission" date="2022-06" db="EMBL/GenBank/DDBJ databases">
        <title>Complete genome sequences of two strains of the flax pathogen Septoria linicola.</title>
        <authorList>
            <person name="Lapalu N."/>
            <person name="Simon A."/>
            <person name="Demenou B."/>
            <person name="Paumier D."/>
            <person name="Guillot M.-P."/>
            <person name="Gout L."/>
            <person name="Valade R."/>
        </authorList>
    </citation>
    <scope>NUCLEOTIDE SEQUENCE</scope>
    <source>
        <strain evidence="2">SE15195</strain>
    </source>
</reference>
<dbReference type="AlphaFoldDB" id="A0A9Q9B136"/>
<feature type="compositionally biased region" description="Polar residues" evidence="1">
    <location>
        <begin position="219"/>
        <end position="229"/>
    </location>
</feature>
<accession>A0A9Q9B136</accession>
<dbReference type="Proteomes" id="UP001056384">
    <property type="component" value="Chromosome 11"/>
</dbReference>
<dbReference type="EMBL" id="CP099428">
    <property type="protein sequence ID" value="USW58715.1"/>
    <property type="molecule type" value="Genomic_DNA"/>
</dbReference>
<feature type="region of interest" description="Disordered" evidence="1">
    <location>
        <begin position="195"/>
        <end position="230"/>
    </location>
</feature>
<sequence length="264" mass="29687">MPQRLVCTRKEGFVTFSQAKSHGGVDGPLRFRLWLHLDKAYLSMRVINDDGAERTLEICLDDCYGISIHSGVLYDKQGELSVERISSHYVQKLGYTPPPNEYQGSNARIINGMRATPFYAEKNYRFLDIRLVSIEHAEWSGAPLDTLSGSCQQIVTEFKEYRNLDCLITIDFRERFPALAPYIYACEQAQEERERMARAEVVGSGDDDDNDDGGADEVPQTTVQDTPAYQNLGEMFEGSIDEASRGTWEGAKVGKACSMSRQDV</sequence>
<evidence type="ECO:0000313" key="2">
    <source>
        <dbReference type="EMBL" id="USW58715.1"/>
    </source>
</evidence>
<keyword evidence="3" id="KW-1185">Reference proteome</keyword>
<feature type="compositionally biased region" description="Acidic residues" evidence="1">
    <location>
        <begin position="205"/>
        <end position="215"/>
    </location>
</feature>
<evidence type="ECO:0000256" key="1">
    <source>
        <dbReference type="SAM" id="MobiDB-lite"/>
    </source>
</evidence>
<gene>
    <name evidence="2" type="ORF">Slin15195_G120340</name>
</gene>
<proteinExistence type="predicted"/>
<organism evidence="2 3">
    <name type="scientific">Septoria linicola</name>
    <dbReference type="NCBI Taxonomy" id="215465"/>
    <lineage>
        <taxon>Eukaryota</taxon>
        <taxon>Fungi</taxon>
        <taxon>Dikarya</taxon>
        <taxon>Ascomycota</taxon>
        <taxon>Pezizomycotina</taxon>
        <taxon>Dothideomycetes</taxon>
        <taxon>Dothideomycetidae</taxon>
        <taxon>Mycosphaerellales</taxon>
        <taxon>Mycosphaerellaceae</taxon>
        <taxon>Septoria</taxon>
    </lineage>
</organism>
<evidence type="ECO:0000313" key="3">
    <source>
        <dbReference type="Proteomes" id="UP001056384"/>
    </source>
</evidence>
<name>A0A9Q9B136_9PEZI</name>